<reference evidence="1 2" key="2">
    <citation type="submission" date="2017-09" db="EMBL/GenBank/DDBJ databases">
        <title>Bacillus patelloidae sp. nov., isolated from the intestinal tract of a marine limpet.</title>
        <authorList>
            <person name="Liu R."/>
            <person name="Dong C."/>
            <person name="Shao Z."/>
        </authorList>
    </citation>
    <scope>NUCLEOTIDE SEQUENCE [LARGE SCALE GENOMIC DNA]</scope>
    <source>
        <strain evidence="1 2">SA5d-4</strain>
    </source>
</reference>
<dbReference type="Gene3D" id="3.30.460.40">
    <property type="match status" value="1"/>
</dbReference>
<reference evidence="2" key="1">
    <citation type="submission" date="2017-08" db="EMBL/GenBank/DDBJ databases">
        <authorList>
            <person name="Huang Z."/>
        </authorList>
    </citation>
    <scope>NUCLEOTIDE SEQUENCE [LARGE SCALE GENOMIC DNA]</scope>
    <source>
        <strain evidence="2">SA5d-4</strain>
    </source>
</reference>
<dbReference type="RefSeq" id="WP_094921944.1">
    <property type="nucleotide sequence ID" value="NZ_NPIA01000001.1"/>
</dbReference>
<evidence type="ECO:0000313" key="2">
    <source>
        <dbReference type="Proteomes" id="UP000217083"/>
    </source>
</evidence>
<name>A0A263BYI3_9BACI</name>
<protein>
    <recommendedName>
        <fullName evidence="3">Nucleotidyl transferase AbiEii/AbiGii toxin family protein</fullName>
    </recommendedName>
</protein>
<keyword evidence="2" id="KW-1185">Reference proteome</keyword>
<proteinExistence type="predicted"/>
<dbReference type="SUPFAM" id="SSF81301">
    <property type="entry name" value="Nucleotidyltransferase"/>
    <property type="match status" value="1"/>
</dbReference>
<dbReference type="Proteomes" id="UP000217083">
    <property type="component" value="Unassembled WGS sequence"/>
</dbReference>
<dbReference type="EMBL" id="NPIA01000001">
    <property type="protein sequence ID" value="OZM58678.1"/>
    <property type="molecule type" value="Genomic_DNA"/>
</dbReference>
<evidence type="ECO:0000313" key="1">
    <source>
        <dbReference type="EMBL" id="OZM58678.1"/>
    </source>
</evidence>
<evidence type="ECO:0008006" key="3">
    <source>
        <dbReference type="Google" id="ProtNLM"/>
    </source>
</evidence>
<dbReference type="AlphaFoldDB" id="A0A263BYI3"/>
<sequence>MNYTLSQIAKVLNEKNVTWAVGGSYLLRQYNLCNVVRDLDIFVAEEDIHEALKQLDMLGEGKKGTSKLPYGTEFFYNYVIADTSIDVMAKFKVFHEEGEYEHPFSSQSVNAFICIEGERIPLMEVTDWYVLYQLIPRRDEKVKAIERYFHETAPPNSVRLAQLSNAILPKKVKENIAGYL</sequence>
<dbReference type="InterPro" id="IPR043519">
    <property type="entry name" value="NT_sf"/>
</dbReference>
<accession>A0A263BYI3</accession>
<gene>
    <name evidence="1" type="ORF">CIB95_03665</name>
</gene>
<comment type="caution">
    <text evidence="1">The sequence shown here is derived from an EMBL/GenBank/DDBJ whole genome shotgun (WGS) entry which is preliminary data.</text>
</comment>
<organism evidence="1 2">
    <name type="scientific">Lottiidibacillus patelloidae</name>
    <dbReference type="NCBI Taxonomy" id="2670334"/>
    <lineage>
        <taxon>Bacteria</taxon>
        <taxon>Bacillati</taxon>
        <taxon>Bacillota</taxon>
        <taxon>Bacilli</taxon>
        <taxon>Bacillales</taxon>
        <taxon>Bacillaceae</taxon>
        <taxon>Lottiidibacillus</taxon>
    </lineage>
</organism>